<evidence type="ECO:0000313" key="3">
    <source>
        <dbReference type="Proteomes" id="UP000054937"/>
    </source>
</evidence>
<dbReference type="Proteomes" id="UP000054937">
    <property type="component" value="Unassembled WGS sequence"/>
</dbReference>
<keyword evidence="3" id="KW-1185">Reference proteome</keyword>
<dbReference type="EMBL" id="LDAU01000084">
    <property type="protein sequence ID" value="KRX07381.1"/>
    <property type="molecule type" value="Genomic_DNA"/>
</dbReference>
<proteinExistence type="predicted"/>
<reference evidence="2 3" key="1">
    <citation type="journal article" date="2015" name="Sci. Rep.">
        <title>Genome of the facultative scuticociliatosis pathogen Pseudocohnilembus persalinus provides insight into its virulence through horizontal gene transfer.</title>
        <authorList>
            <person name="Xiong J."/>
            <person name="Wang G."/>
            <person name="Cheng J."/>
            <person name="Tian M."/>
            <person name="Pan X."/>
            <person name="Warren A."/>
            <person name="Jiang C."/>
            <person name="Yuan D."/>
            <person name="Miao W."/>
        </authorList>
    </citation>
    <scope>NUCLEOTIDE SEQUENCE [LARGE SCALE GENOMIC DNA]</scope>
    <source>
        <strain evidence="2">36N120E</strain>
    </source>
</reference>
<organism evidence="2 3">
    <name type="scientific">Pseudocohnilembus persalinus</name>
    <name type="common">Ciliate</name>
    <dbReference type="NCBI Taxonomy" id="266149"/>
    <lineage>
        <taxon>Eukaryota</taxon>
        <taxon>Sar</taxon>
        <taxon>Alveolata</taxon>
        <taxon>Ciliophora</taxon>
        <taxon>Intramacronucleata</taxon>
        <taxon>Oligohymenophorea</taxon>
        <taxon>Scuticociliatia</taxon>
        <taxon>Philasterida</taxon>
        <taxon>Pseudocohnilembidae</taxon>
        <taxon>Pseudocohnilembus</taxon>
    </lineage>
</organism>
<name>A0A0V0QZR1_PSEPJ</name>
<feature type="coiled-coil region" evidence="1">
    <location>
        <begin position="54"/>
        <end position="81"/>
    </location>
</feature>
<sequence length="897" mass="107437">MQNQQQLEEIWEHHQQQIDLKLTPFLQNLKKQQENNNISCIIAQYINNLSFQFKDENKENIKKLAQQIDNQIKQQHQNKNEQEIIQIELVFNSFDQILSPRNSLQKPNLGTYIVIRTLFYYSQILTQYFRVQLIFNWYMETQFIDVAQFKPILKETYLDKTLQIINVIDPQNKYIRPIIINQKLQKKIKKVIEDVTNEFETYLQDQLKKNSLQVNNQQRELLKTQLQEKFGQSGIKLFDMYYQDIKNLKEIDTKLFYHNLEIPFEKSDQKNHLLLYMYLQYLNLKKEMNPQFLNLIFNDNENENENQYAQYIELFENFKKYMNLNILNKVDFICYIAYLLTMRDRISAIELDADMNLMRQKQNKIRISLHTFNQPCYNKAYINLFPYNNIINDLFKIDISQKPNQGPLIQELVVIKSKCPGIKLQLGVSYNTEIQKLCQQIYNYEKQYNEQNNNDNQDQLYIYSNSISEICVKSEIFDSNIDKILNLQYRLIQPIENLKILKNDQKKYKIKHPLYIKSLIMLGNALFPQQVQFIQQQVYQNSGEFKILNTKTIYFLAQKMSEQNQSQYCELKYQNIIQSKLKNQEFGPTQKQIQILETFVQEYSKNPGEQQQQLKQNFLQEYSQNKEENRKLLKYLVNFVGYVQLLNFLQINDIDIKIISSNQTETQQHKEQKKYQILLKEPESENNNENNDNNIDNQDINQKQQIQHKNQGIKIEIQKNINNIHRPQVKQELTQLGNKIYEALNNAHNFIMYSNLPPLSRAAREILAYNVSIINGSKDCQEHHLYDYNRYRALIQAQDGFNEKQEQFLGQFAQKFVKLIHLSSSKKISQKCLKEEFQMLKQQFLEQNFNEEQFTLSVIVILYTGIGNRWRLMNFEYDGQNQKNICKDLNQLKKLQL</sequence>
<evidence type="ECO:0000256" key="1">
    <source>
        <dbReference type="SAM" id="Coils"/>
    </source>
</evidence>
<dbReference type="InParanoid" id="A0A0V0QZR1"/>
<gene>
    <name evidence="2" type="ORF">PPERSA_06996</name>
</gene>
<comment type="caution">
    <text evidence="2">The sequence shown here is derived from an EMBL/GenBank/DDBJ whole genome shotgun (WGS) entry which is preliminary data.</text>
</comment>
<accession>A0A0V0QZR1</accession>
<dbReference type="AlphaFoldDB" id="A0A0V0QZR1"/>
<evidence type="ECO:0000313" key="2">
    <source>
        <dbReference type="EMBL" id="KRX07381.1"/>
    </source>
</evidence>
<keyword evidence="1" id="KW-0175">Coiled coil</keyword>
<protein>
    <submittedName>
        <fullName evidence="2">Uncharacterized protein</fullName>
    </submittedName>
</protein>